<comment type="caution">
    <text evidence="2">The sequence shown here is derived from an EMBL/GenBank/DDBJ whole genome shotgun (WGS) entry which is preliminary data.</text>
</comment>
<feature type="transmembrane region" description="Helical" evidence="1">
    <location>
        <begin position="271"/>
        <end position="289"/>
    </location>
</feature>
<sequence length="341" mass="37967">MKALRIWFGCVLGFAMCTVFGWSNGMFGTLLPLFILSNLNRWNWGMFIQLFISVVWVSIQVALIVGFLQPYPLLMTVAVGILLLFKCHAMHYKASYLYGYTGLLVGSILLNFGSYATFDLEDFIVGVWVAAIMVIPICALAFYLFPDPIEAHTPILKVEGQSKDPREMLEQTALGWMVAMIVFLIFEICALNDSLSAQASMLIMLSPMTLVGSLMMARIRIIGTLAGCMAAMVMQLILYDLYDNPILYILSFAIASGYFCKWLASENPIMKGIGFSAMAGLTIPITGAVPGQKDAFFAILYRMSSIVVAVIVTSLLIWVCYRLIKLFPIFFRGVEREEQSS</sequence>
<feature type="transmembrane region" description="Helical" evidence="1">
    <location>
        <begin position="123"/>
        <end position="145"/>
    </location>
</feature>
<dbReference type="InterPro" id="IPR016926">
    <property type="entry name" value="UCP029594"/>
</dbReference>
<feature type="transmembrane region" description="Helical" evidence="1">
    <location>
        <begin position="47"/>
        <end position="65"/>
    </location>
</feature>
<dbReference type="PIRSF" id="PIRSF029594">
    <property type="entry name" value="UCP029594"/>
    <property type="match status" value="1"/>
</dbReference>
<dbReference type="AlphaFoldDB" id="A0A2S7X2X3"/>
<feature type="transmembrane region" description="Helical" evidence="1">
    <location>
        <begin position="221"/>
        <end position="239"/>
    </location>
</feature>
<keyword evidence="1" id="KW-1133">Transmembrane helix</keyword>
<dbReference type="EMBL" id="MSCO01000002">
    <property type="protein sequence ID" value="PQJ84359.1"/>
    <property type="molecule type" value="Genomic_DNA"/>
</dbReference>
<organism evidence="2 3">
    <name type="scientific">Aliivibrio sifiae</name>
    <dbReference type="NCBI Taxonomy" id="566293"/>
    <lineage>
        <taxon>Bacteria</taxon>
        <taxon>Pseudomonadati</taxon>
        <taxon>Pseudomonadota</taxon>
        <taxon>Gammaproteobacteria</taxon>
        <taxon>Vibrionales</taxon>
        <taxon>Vibrionaceae</taxon>
        <taxon>Aliivibrio</taxon>
    </lineage>
</organism>
<dbReference type="RefSeq" id="WP_105055829.1">
    <property type="nucleotide sequence ID" value="NZ_CAWNRT010000002.1"/>
</dbReference>
<protein>
    <submittedName>
        <fullName evidence="2">MFS transporter</fullName>
    </submittedName>
</protein>
<dbReference type="Proteomes" id="UP000239263">
    <property type="component" value="Unassembled WGS sequence"/>
</dbReference>
<accession>A0A2S7X2X3</accession>
<feature type="transmembrane region" description="Helical" evidence="1">
    <location>
        <begin position="71"/>
        <end position="89"/>
    </location>
</feature>
<proteinExistence type="predicted"/>
<feature type="transmembrane region" description="Helical" evidence="1">
    <location>
        <begin position="96"/>
        <end position="117"/>
    </location>
</feature>
<gene>
    <name evidence="2" type="ORF">BTO22_12510</name>
</gene>
<feature type="transmembrane region" description="Helical" evidence="1">
    <location>
        <begin position="173"/>
        <end position="191"/>
    </location>
</feature>
<feature type="transmembrane region" description="Helical" evidence="1">
    <location>
        <begin position="295"/>
        <end position="321"/>
    </location>
</feature>
<name>A0A2S7X2X3_9GAMM</name>
<feature type="transmembrane region" description="Helical" evidence="1">
    <location>
        <begin position="245"/>
        <end position="264"/>
    </location>
</feature>
<reference evidence="2 3" key="1">
    <citation type="submission" date="2016-12" db="EMBL/GenBank/DDBJ databases">
        <title>Diversity of luminous bacteria.</title>
        <authorList>
            <person name="Yoshizawa S."/>
            <person name="Kogure K."/>
        </authorList>
    </citation>
    <scope>NUCLEOTIDE SEQUENCE [LARGE SCALE GENOMIC DNA]</scope>
    <source>
        <strain evidence="2 3">ATCC 33715</strain>
    </source>
</reference>
<dbReference type="InterPro" id="IPR022604">
    <property type="entry name" value="DUF2955"/>
</dbReference>
<dbReference type="Pfam" id="PF11168">
    <property type="entry name" value="DUF2955"/>
    <property type="match status" value="1"/>
</dbReference>
<evidence type="ECO:0000313" key="3">
    <source>
        <dbReference type="Proteomes" id="UP000239263"/>
    </source>
</evidence>
<feature type="transmembrane region" description="Helical" evidence="1">
    <location>
        <begin position="6"/>
        <end position="35"/>
    </location>
</feature>
<evidence type="ECO:0000256" key="1">
    <source>
        <dbReference type="SAM" id="Phobius"/>
    </source>
</evidence>
<keyword evidence="1" id="KW-0472">Membrane</keyword>
<evidence type="ECO:0000313" key="2">
    <source>
        <dbReference type="EMBL" id="PQJ84359.1"/>
    </source>
</evidence>
<dbReference type="OrthoDB" id="6799126at2"/>
<keyword evidence="1" id="KW-0812">Transmembrane</keyword>